<accession>A0ABR2KSM7</accession>
<feature type="compositionally biased region" description="Low complexity" evidence="2">
    <location>
        <begin position="911"/>
        <end position="922"/>
    </location>
</feature>
<keyword evidence="1" id="KW-0175">Coiled coil</keyword>
<feature type="compositionally biased region" description="Low complexity" evidence="2">
    <location>
        <begin position="941"/>
        <end position="961"/>
    </location>
</feature>
<feature type="compositionally biased region" description="Basic residues" evidence="2">
    <location>
        <begin position="1044"/>
        <end position="1059"/>
    </location>
</feature>
<organism evidence="3 4">
    <name type="scientific">Tritrichomonas musculus</name>
    <dbReference type="NCBI Taxonomy" id="1915356"/>
    <lineage>
        <taxon>Eukaryota</taxon>
        <taxon>Metamonada</taxon>
        <taxon>Parabasalia</taxon>
        <taxon>Tritrichomonadida</taxon>
        <taxon>Tritrichomonadidae</taxon>
        <taxon>Tritrichomonas</taxon>
    </lineage>
</organism>
<reference evidence="3 4" key="1">
    <citation type="submission" date="2024-04" db="EMBL/GenBank/DDBJ databases">
        <title>Tritrichomonas musculus Genome.</title>
        <authorList>
            <person name="Alves-Ferreira E."/>
            <person name="Grigg M."/>
            <person name="Lorenzi H."/>
            <person name="Galac M."/>
        </authorList>
    </citation>
    <scope>NUCLEOTIDE SEQUENCE [LARGE SCALE GENOMIC DNA]</scope>
    <source>
        <strain evidence="3 4">EAF2021</strain>
    </source>
</reference>
<evidence type="ECO:0000256" key="2">
    <source>
        <dbReference type="SAM" id="MobiDB-lite"/>
    </source>
</evidence>
<keyword evidence="4" id="KW-1185">Reference proteome</keyword>
<feature type="region of interest" description="Disordered" evidence="2">
    <location>
        <begin position="620"/>
        <end position="716"/>
    </location>
</feature>
<name>A0ABR2KSM7_9EUKA</name>
<evidence type="ECO:0000256" key="1">
    <source>
        <dbReference type="SAM" id="Coils"/>
    </source>
</evidence>
<proteinExistence type="predicted"/>
<evidence type="ECO:0000313" key="4">
    <source>
        <dbReference type="Proteomes" id="UP001470230"/>
    </source>
</evidence>
<dbReference type="Proteomes" id="UP001470230">
    <property type="component" value="Unassembled WGS sequence"/>
</dbReference>
<feature type="compositionally biased region" description="Low complexity" evidence="2">
    <location>
        <begin position="790"/>
        <end position="828"/>
    </location>
</feature>
<feature type="region of interest" description="Disordered" evidence="2">
    <location>
        <begin position="1042"/>
        <end position="1074"/>
    </location>
</feature>
<feature type="coiled-coil region" evidence="1">
    <location>
        <begin position="161"/>
        <end position="188"/>
    </location>
</feature>
<feature type="compositionally biased region" description="Basic and acidic residues" evidence="2">
    <location>
        <begin position="620"/>
        <end position="652"/>
    </location>
</feature>
<feature type="coiled-coil region" evidence="1">
    <location>
        <begin position="451"/>
        <end position="524"/>
    </location>
</feature>
<protein>
    <submittedName>
        <fullName evidence="3">Uncharacterized protein</fullName>
    </submittedName>
</protein>
<evidence type="ECO:0000313" key="3">
    <source>
        <dbReference type="EMBL" id="KAK8894142.1"/>
    </source>
</evidence>
<comment type="caution">
    <text evidence="3">The sequence shown here is derived from an EMBL/GenBank/DDBJ whole genome shotgun (WGS) entry which is preliminary data.</text>
</comment>
<feature type="compositionally biased region" description="Polar residues" evidence="2">
    <location>
        <begin position="683"/>
        <end position="698"/>
    </location>
</feature>
<feature type="coiled-coil region" evidence="1">
    <location>
        <begin position="218"/>
        <end position="315"/>
    </location>
</feature>
<sequence>MIAPNISFDPEIDDFSSLFTSVFNRVEKQLELYDKVETKFQDSLKFNEPGKLKIKMKKVRTDIISSENQTDLIAKEVDSMNQWMISLEEQKKTIMKIDDIDVPDEFILKFGTNSAMMKDFEHDLLFYLRNYINSYETPQVIRLKECFKRSLKSKIDRLEMFEQISDRCQQAEKKFIEADAENKDLTAECQKSDEALAHFSTSEAYLLVQKAKRQKFLIEDWARRKKEILDEIDTLNMELNMYKEDNKDKSSNSSILRKSQEVEEAYTKEVSRWNEQIRLVEEDFKVSITNQQSMMKQLEKDLLSAQLQVLASEKKKTMTQVRSMQASSNRFVSKFSSSRHSLNRKIEASFRKKALSYQEALELLRSLHDDELASLKVAMDGVVEELRGVVNMRKDDSTNSTSSFLKKIQDKIELQRATTETAKRRISMQNAERDIELKAINNRLVTVQGVVNDFSEQCSEFEKMHEQLEEKLREQSARRDEYCMKLKKEIDEYQTFINSVDFLIVRLNSKFDELEAKCMKQNDDRYLFSKKFKIRALKRSNSLTQFRKLTFDEIVDYRYVPPKKTKSDQINIINLNSDNKNGKVKENTLKTNQNTNSTISLDNKKDDKLVVSITSKNDLDDLSKNEFKPTKKVEPDPISKVADKKDVSEKIADQPIRSELVNPIDNKESNKSNNEIEIKSKDSNLPPSNQSDLNISTTPKKDLLIPHPPIDISPSPPVKRKIITISSSAASLCGSIAIPDPSYDTTQIVERRIKLDLIENEGQKEEIPILSIVNEKQNKTEKQPGTVQQTKSSASIITSSSNNNSTKTSTNNNNNNGTNNNNANGIIKKSVTNNDDASIKSYDSAKSSSSADVTVITDTKGNLSAHNISISNDDKKIVKEAASSSINKPKLPTPKAVPQNPIKLNVPPLVSPSSRSSSSSSSIEKPKIKIRVKNRLKKQESSTTTAAAAAAASNNESQNSAKNDEHFYENAVVRKSCSYSEKVQQKLENHEEEEERENEEEFFKKTINFNLKDLNLSPHQSNDSRMNGKIKIEYDKTLAITPEKKRRKRINVSPRRKPPKQIPNAQPSFVNNRPPRHLTLAATGMVRNRSLHFTTANNINVNIVNINESISPHISVNNSFINRFDEELSKSQTIEDDDRSENEQKELKEKKTVKKKSKKLNVKKKAKKNNDAMLKRKKAIDQKINGKILAFSLPTAERRALSMKSMAGKNLPDTLLDSQSLNLDYNINGSVVSVQHF</sequence>
<feature type="region of interest" description="Disordered" evidence="2">
    <location>
        <begin position="778"/>
        <end position="828"/>
    </location>
</feature>
<feature type="compositionally biased region" description="Basic and acidic residues" evidence="2">
    <location>
        <begin position="1141"/>
        <end position="1150"/>
    </location>
</feature>
<feature type="compositionally biased region" description="Basic and acidic residues" evidence="2">
    <location>
        <begin position="665"/>
        <end position="682"/>
    </location>
</feature>
<dbReference type="EMBL" id="JAPFFF010000003">
    <property type="protein sequence ID" value="KAK8894142.1"/>
    <property type="molecule type" value="Genomic_DNA"/>
</dbReference>
<feature type="compositionally biased region" description="Pro residues" evidence="2">
    <location>
        <begin position="706"/>
        <end position="716"/>
    </location>
</feature>
<feature type="region of interest" description="Disordered" evidence="2">
    <location>
        <begin position="1131"/>
        <end position="1156"/>
    </location>
</feature>
<feature type="region of interest" description="Disordered" evidence="2">
    <location>
        <begin position="883"/>
        <end position="964"/>
    </location>
</feature>
<gene>
    <name evidence="3" type="ORF">M9Y10_022575</name>
</gene>